<dbReference type="Pfam" id="PF25151">
    <property type="entry name" value="TPR_Trm732_C"/>
    <property type="match status" value="1"/>
</dbReference>
<evidence type="ECO:0000256" key="1">
    <source>
        <dbReference type="ARBA" id="ARBA00010409"/>
    </source>
</evidence>
<evidence type="ECO:0000259" key="6">
    <source>
        <dbReference type="Pfam" id="PF25151"/>
    </source>
</evidence>
<organism evidence="7 8">
    <name type="scientific">Drosophila busckii</name>
    <name type="common">Fruit fly</name>
    <dbReference type="NCBI Taxonomy" id="30019"/>
    <lineage>
        <taxon>Eukaryota</taxon>
        <taxon>Metazoa</taxon>
        <taxon>Ecdysozoa</taxon>
        <taxon>Arthropoda</taxon>
        <taxon>Hexapoda</taxon>
        <taxon>Insecta</taxon>
        <taxon>Pterygota</taxon>
        <taxon>Neoptera</taxon>
        <taxon>Endopterygota</taxon>
        <taxon>Diptera</taxon>
        <taxon>Brachycera</taxon>
        <taxon>Muscomorpha</taxon>
        <taxon>Ephydroidea</taxon>
        <taxon>Drosophilidae</taxon>
        <taxon>Drosophila</taxon>
    </lineage>
</organism>
<name>A0A0M4ETX8_DROBS</name>
<dbReference type="InterPro" id="IPR056842">
    <property type="entry name" value="THADA-like_TPR_C"/>
</dbReference>
<dbReference type="EMBL" id="CP012528">
    <property type="protein sequence ID" value="ALC49114.1"/>
    <property type="molecule type" value="Genomic_DNA"/>
</dbReference>
<dbReference type="InterPro" id="IPR056843">
    <property type="entry name" value="THADA-like_TPR"/>
</dbReference>
<feature type="domain" description="tRNA (32-2'-O)-methyltransferase regulator THADA-like TPR repeats region" evidence="5">
    <location>
        <begin position="500"/>
        <end position="662"/>
    </location>
</feature>
<dbReference type="Pfam" id="PF10350">
    <property type="entry name" value="DUF2428"/>
    <property type="match status" value="1"/>
</dbReference>
<dbReference type="SUPFAM" id="SSF48371">
    <property type="entry name" value="ARM repeat"/>
    <property type="match status" value="1"/>
</dbReference>
<evidence type="ECO:0000259" key="5">
    <source>
        <dbReference type="Pfam" id="PF25150"/>
    </source>
</evidence>
<reference evidence="7 8" key="1">
    <citation type="submission" date="2015-08" db="EMBL/GenBank/DDBJ databases">
        <title>Ancestral chromatin configuration constrains chromatin evolution on differentiating sex chromosomes in Drosophila.</title>
        <authorList>
            <person name="Zhou Q."/>
            <person name="Bachtrog D."/>
        </authorList>
    </citation>
    <scope>NUCLEOTIDE SEQUENCE [LARGE SCALE GENOMIC DNA]</scope>
    <source>
        <tissue evidence="7">Whole larvae</tissue>
    </source>
</reference>
<dbReference type="PANTHER" id="PTHR14387:SF7">
    <property type="entry name" value="THYROID ADENOMA-ASSOCIATED PROTEIN"/>
    <property type="match status" value="1"/>
</dbReference>
<comment type="similarity">
    <text evidence="1">Belongs to the THADA family.</text>
</comment>
<evidence type="ECO:0000313" key="8">
    <source>
        <dbReference type="Proteomes" id="UP000494163"/>
    </source>
</evidence>
<evidence type="ECO:0000256" key="3">
    <source>
        <dbReference type="ARBA" id="ARBA00035698"/>
    </source>
</evidence>
<dbReference type="OrthoDB" id="73997at2759"/>
<dbReference type="Pfam" id="PF25150">
    <property type="entry name" value="TPR_Trm732"/>
    <property type="match status" value="1"/>
</dbReference>
<accession>A0A0M4ETX8</accession>
<feature type="domain" description="DUF2428" evidence="4">
    <location>
        <begin position="823"/>
        <end position="1078"/>
    </location>
</feature>
<dbReference type="STRING" id="30019.A0A0M4ETX8"/>
<dbReference type="Proteomes" id="UP000494163">
    <property type="component" value="Chromosome X"/>
</dbReference>
<dbReference type="PANTHER" id="PTHR14387">
    <property type="entry name" value="THADA/DEATH RECEPTOR INTERACTING PROTEIN"/>
    <property type="match status" value="1"/>
</dbReference>
<feature type="domain" description="tRNA (32-2'-O)-methyltransferase regulator THADA-like C-terminal TPR repeats region" evidence="6">
    <location>
        <begin position="1080"/>
        <end position="1250"/>
    </location>
</feature>
<dbReference type="InterPro" id="IPR051954">
    <property type="entry name" value="tRNA_methyltransferase_THADA"/>
</dbReference>
<dbReference type="GO" id="GO:0005829">
    <property type="term" value="C:cytosol"/>
    <property type="evidence" value="ECO:0007669"/>
    <property type="project" value="TreeGrafter"/>
</dbReference>
<protein>
    <recommendedName>
        <fullName evidence="3">tRNA (32-2'-O)-methyltransferase regulator THADA</fullName>
    </recommendedName>
</protein>
<gene>
    <name evidence="7" type="ORF">Dbus_chrXg970</name>
</gene>
<evidence type="ECO:0000259" key="4">
    <source>
        <dbReference type="Pfam" id="PF10350"/>
    </source>
</evidence>
<evidence type="ECO:0000256" key="2">
    <source>
        <dbReference type="ARBA" id="ARBA00022694"/>
    </source>
</evidence>
<dbReference type="GO" id="GO:0030488">
    <property type="term" value="P:tRNA methylation"/>
    <property type="evidence" value="ECO:0007669"/>
    <property type="project" value="TreeGrafter"/>
</dbReference>
<dbReference type="InterPro" id="IPR016024">
    <property type="entry name" value="ARM-type_fold"/>
</dbReference>
<keyword evidence="8" id="KW-1185">Reference proteome</keyword>
<dbReference type="OMA" id="VDTPWDV"/>
<proteinExistence type="inferred from homology"/>
<sequence>MREALAPVPPNWENSYEEYVMEFAAAMSCEEQMRAVKEIYKNPEAINFLADLVYVCPLKHSVRGVLTRLLSGNGQLKKTVRVGNNAERTTICKLELYPRETIVAALRQSLQILAAGVEQHADHVDYVNDIFASIASSVHNFPVGREALALEIQCFMPLMTVALESYWLHIIATQMELSPTRRNQIYFYIHNLLRFYVNFPAEFRANLSSQLDTDLCKLHEISVCVAKHLDTPWDVRAIAGLTIGHIARFNNQLPQYLENCIMLNGYEDIPIKAAALVVLQKQDYQYFISQALAILRSVLNQLTGSANSNNLLVYMSKHLYTYSKTLSVGELQGRELITYKVILGMLMRFAMEHISSDVESIRHMSANLLQQSLQHAKDAGQTNILSVLYKQFERQRMPLKGACLMLQQLTEVMGVDETLINYPTVQQDLFPNYLGVEDSVNALYKSMMIGAYKEQTFEIWFVQWVVPLALASTSNDSRFVPIDRLTRVAVQQDPRVVVELLQQPDFCFGGKLSAMLMARRCGQQDLIKILMLDYFEQIKEAVMGVDDNVRLLALAFLIETPRSSEPYTEFELESIINYILHNANNPSAHMRQMGHALLQKGIKRLELNLAAQLKEQNPLDEGHMLLVFLNKMLSALALNLFPTANYGRRWMSLRLFGDLIQLVERLQLGWEHRLPPQALPYLENCLRDSYEHNKALAAGLLGKMQRRCELQPELILRMLKSQRPPESLTGAYQLLVLCSAPELVYDLPEQLPQLEMPQLQRRCFAVLNWLKIHMNSGLATATGSLSDAAKQNPIYGLLFASRLLLSKLDLHQLAQEQVWVVYIEQLLICCFQTISCMMPVLGAEAPEGHVPMEPESLDEAAGEEDADDATSLTPQLVLLCAWRSVKEVCLIFGELVQRAPLQQEMDPGSQYLISAQQLADIGEQFLTLLAELKHRGAFEQAYVGFGMLCRRLWLSPTPQLNRLPPEWLDDAMNLISGQTERSVCATRRSAGVPYMLQALICTELKLGTRQTFNRSMDLLLAACEPVYPPTAVASVRRGHALNIMRALFRCSELADLVTEYVGRGVIAALTSLTASEWSERNSGTLLLSSLMVRIFGVERPRDEQGELHVRNRMTGRIFFTRYPLLFDYFYACLKLAAEKPQPTGGQAIQLEALLQLLQRIYPSALEGAESSLNLNKFVPFLVKISAAHDMLTRQRASHVVASFISHGAALKLLRRIMLELEILQLEFSKNPHFEIDLNGLHGNLLMLQQLYRNERWGQPKIIRTMLRGLCQSAIMMLGRDIFIHSMILTVMVDILQNCTALEPPQMAALRLVYNYETPNSVYERCDRYAISPKYFQLFALHVQRMTQTVGNMWSHIMTAMVRPAKLPTPIIKLKLELFLYCMCQQANFSSHTRGLIDSYDIKSFQFDPDVVAYYKALPSKLRTALAKEMRESTPLQRHLLKMLEQCKAQKIRVPGLKGRLYCLLSLVDNVQWDLAQLLELQHQAELEPGLCMCITRVMNKHLAESQLYLPVIHYALQLSDPHQPCFLRYRATQLLDRIFLHIRILLEQADAVILGNLMRLVLMLLVDESELVRNYTAEMISSCLTVYMNLTAEPMPVQFNAPNMMASVAERYFVEQMLSALQQHADDGTFLLTLFEIIVEPFVTTDQLDGRSVLEDNPTDFEEDPEVFDKQNVNLYCEGLRVTAQVAKCFKDAFPQNAELTVTLDAMAALCSYTGFGEQPIAPRVDNPTDM</sequence>
<evidence type="ECO:0000313" key="7">
    <source>
        <dbReference type="EMBL" id="ALC49114.1"/>
    </source>
</evidence>
<dbReference type="InterPro" id="IPR019442">
    <property type="entry name" value="THADA/TRM732_DUF2428"/>
</dbReference>
<keyword evidence="2" id="KW-0819">tRNA processing</keyword>